<comment type="catalytic activity">
    <reaction evidence="7">
        <text>a peptidoglycan chain = a peptidoglycan chain with N-acetyl-1,6-anhydromuramyl-[peptide] at the reducing end + a peptidoglycan chain with N-acetylglucosamine at the non-reducing end.</text>
        <dbReference type="EC" id="4.2.2.29"/>
    </reaction>
</comment>
<gene>
    <name evidence="7" type="primary">mltG</name>
    <name evidence="8" type="ordered locus">STH1992</name>
</gene>
<dbReference type="PANTHER" id="PTHR30518:SF2">
    <property type="entry name" value="ENDOLYTIC MUREIN TRANSGLYCOSYLASE"/>
    <property type="match status" value="1"/>
</dbReference>
<dbReference type="InterPro" id="IPR003770">
    <property type="entry name" value="MLTG-like"/>
</dbReference>
<reference evidence="8 9" key="1">
    <citation type="journal article" date="2004" name="Nucleic Acids Res.">
        <title>Genome sequence of Symbiobacterium thermophilum, an uncultivable bacterium that depends on microbial commensalism.</title>
        <authorList>
            <person name="Ueda K."/>
            <person name="Yamashita A."/>
            <person name="Ishikawa J."/>
            <person name="Shimada M."/>
            <person name="Watsuji T."/>
            <person name="Morimura K."/>
            <person name="Ikeda H."/>
            <person name="Hattori M."/>
            <person name="Beppu T."/>
        </authorList>
    </citation>
    <scope>NUCLEOTIDE SEQUENCE [LARGE SCALE GENOMIC DNA]</scope>
    <source>
        <strain evidence="9">T / IAM 14863</strain>
    </source>
</reference>
<dbReference type="Proteomes" id="UP000000417">
    <property type="component" value="Chromosome"/>
</dbReference>
<dbReference type="OrthoDB" id="9814591at2"/>
<comment type="similarity">
    <text evidence="7">Belongs to the transglycosylase MltG family.</text>
</comment>
<evidence type="ECO:0000256" key="1">
    <source>
        <dbReference type="ARBA" id="ARBA00022475"/>
    </source>
</evidence>
<dbReference type="Gene3D" id="3.30.1490.480">
    <property type="entry name" value="Endolytic murein transglycosylase"/>
    <property type="match status" value="1"/>
</dbReference>
<evidence type="ECO:0000256" key="7">
    <source>
        <dbReference type="HAMAP-Rule" id="MF_02065"/>
    </source>
</evidence>
<evidence type="ECO:0000256" key="3">
    <source>
        <dbReference type="ARBA" id="ARBA00022989"/>
    </source>
</evidence>
<evidence type="ECO:0000256" key="5">
    <source>
        <dbReference type="ARBA" id="ARBA00023239"/>
    </source>
</evidence>
<dbReference type="eggNOG" id="COG1559">
    <property type="taxonomic scope" value="Bacteria"/>
</dbReference>
<feature type="site" description="Important for catalytic activity" evidence="7">
    <location>
        <position position="228"/>
    </location>
</feature>
<dbReference type="GO" id="GO:0005886">
    <property type="term" value="C:plasma membrane"/>
    <property type="evidence" value="ECO:0007669"/>
    <property type="project" value="UniProtKB-UniRule"/>
</dbReference>
<sequence>MSNAAKAVRLVLALLILLAALGGAAYGGLRWALARLEPADPTAGLLEVEIPSGATTTDVAQILAEHGIIRDPAVFRYYVRYRELDGQIVSGRYELSAAMSADQILTKLVNGEVVVRRFTIPEGLTVEMMADLLAEAQVVDREAFLDAALAAAAENPYLPEDVELIQPMEGYLFPATYQYHSGITAEEVVAMLMARFEAVWTPELLARADEMGLSVHEVTTLASIVETEARVAAEQPQIAGVYLNRLAVGMPLQADPTVYYALGLPRSEALSYDDLEVDSPYNTYRYPGLPPGPIAAPGEGAIRAVLYPATHDYYYFVAKNDGSGEHYFATTYAEHLENVDRAEANLAEQGP</sequence>
<keyword evidence="3 7" id="KW-1133">Transmembrane helix</keyword>
<dbReference type="GO" id="GO:0008932">
    <property type="term" value="F:lytic endotransglycosylase activity"/>
    <property type="evidence" value="ECO:0007669"/>
    <property type="project" value="UniProtKB-UniRule"/>
</dbReference>
<dbReference type="EMBL" id="AP006840">
    <property type="protein sequence ID" value="BAD40977.1"/>
    <property type="molecule type" value="Genomic_DNA"/>
</dbReference>
<comment type="function">
    <text evidence="7">Functions as a peptidoglycan terminase that cleaves nascent peptidoglycan strands endolytically to terminate their elongation.</text>
</comment>
<evidence type="ECO:0000313" key="9">
    <source>
        <dbReference type="Proteomes" id="UP000000417"/>
    </source>
</evidence>
<dbReference type="EC" id="4.2.2.29" evidence="7"/>
<evidence type="ECO:0000256" key="6">
    <source>
        <dbReference type="ARBA" id="ARBA00023316"/>
    </source>
</evidence>
<dbReference type="STRING" id="292459.STH1992"/>
<keyword evidence="9" id="KW-1185">Reference proteome</keyword>
<dbReference type="NCBIfam" id="TIGR00247">
    <property type="entry name" value="endolytic transglycosylase MltG"/>
    <property type="match status" value="1"/>
</dbReference>
<evidence type="ECO:0000256" key="4">
    <source>
        <dbReference type="ARBA" id="ARBA00023136"/>
    </source>
</evidence>
<dbReference type="HAMAP" id="MF_02065">
    <property type="entry name" value="MltG"/>
    <property type="match status" value="1"/>
</dbReference>
<dbReference type="CDD" id="cd08010">
    <property type="entry name" value="MltG_like"/>
    <property type="match status" value="1"/>
</dbReference>
<evidence type="ECO:0000256" key="2">
    <source>
        <dbReference type="ARBA" id="ARBA00022692"/>
    </source>
</evidence>
<name>Q67MW6_SYMTH</name>
<dbReference type="PANTHER" id="PTHR30518">
    <property type="entry name" value="ENDOLYTIC MUREIN TRANSGLYCOSYLASE"/>
    <property type="match status" value="1"/>
</dbReference>
<dbReference type="Gene3D" id="3.30.160.60">
    <property type="entry name" value="Classic Zinc Finger"/>
    <property type="match status" value="1"/>
</dbReference>
<dbReference type="RefSeq" id="WP_011196119.1">
    <property type="nucleotide sequence ID" value="NC_006177.1"/>
</dbReference>
<dbReference type="AlphaFoldDB" id="Q67MW6"/>
<keyword evidence="6 7" id="KW-0961">Cell wall biogenesis/degradation</keyword>
<dbReference type="GO" id="GO:0071555">
    <property type="term" value="P:cell wall organization"/>
    <property type="evidence" value="ECO:0007669"/>
    <property type="project" value="UniProtKB-KW"/>
</dbReference>
<organism evidence="8 9">
    <name type="scientific">Symbiobacterium thermophilum (strain DSM 24528 / JCM 14929 / IAM 14863 / T)</name>
    <dbReference type="NCBI Taxonomy" id="292459"/>
    <lineage>
        <taxon>Bacteria</taxon>
        <taxon>Bacillati</taxon>
        <taxon>Bacillota</taxon>
        <taxon>Clostridia</taxon>
        <taxon>Eubacteriales</taxon>
        <taxon>Symbiobacteriaceae</taxon>
        <taxon>Symbiobacterium</taxon>
    </lineage>
</organism>
<dbReference type="GO" id="GO:0009252">
    <property type="term" value="P:peptidoglycan biosynthetic process"/>
    <property type="evidence" value="ECO:0007669"/>
    <property type="project" value="UniProtKB-UniRule"/>
</dbReference>
<proteinExistence type="inferred from homology"/>
<dbReference type="KEGG" id="sth:STH1992"/>
<keyword evidence="2 7" id="KW-0812">Transmembrane</keyword>
<evidence type="ECO:0000313" key="8">
    <source>
        <dbReference type="EMBL" id="BAD40977.1"/>
    </source>
</evidence>
<accession>Q67MW6</accession>
<keyword evidence="1 7" id="KW-1003">Cell membrane</keyword>
<dbReference type="Pfam" id="PF02618">
    <property type="entry name" value="YceG"/>
    <property type="match status" value="1"/>
</dbReference>
<keyword evidence="5 7" id="KW-0456">Lyase</keyword>
<dbReference type="HOGENOM" id="CLU_025574_2_0_9"/>
<protein>
    <recommendedName>
        <fullName evidence="7">Endolytic murein transglycosylase</fullName>
        <ecNumber evidence="7">4.2.2.29</ecNumber>
    </recommendedName>
    <alternativeName>
        <fullName evidence="7">Peptidoglycan lytic transglycosylase</fullName>
    </alternativeName>
    <alternativeName>
        <fullName evidence="7">Peptidoglycan polymerization terminase</fullName>
    </alternativeName>
</protein>
<keyword evidence="4 7" id="KW-0472">Membrane</keyword>